<evidence type="ECO:0000256" key="1">
    <source>
        <dbReference type="ARBA" id="ARBA00004123"/>
    </source>
</evidence>
<sequence>MATSSLLGNTTSLEIVPYVPSISTKMASSSLPGNVTTPEIVPCVPKSEKRKGLALHPEMEHSPVTISLRKVTHSRQEGVVPDDSDDFSLKPQKGYSDDHIFVISVQVGSQKNTSWSRPVNFMIPGDCEDYILQKDQAAEAAPGAGRVPLKERLEGWQIERRPRENTNRFDKYYYHGRSGGRFRSFAEVQDFIIHARFPKARKPEEGSVPVEPLVSESRKRKRKAKATRDMTEEERRRIVEKFLEDSWNNLMNIGERRRDLRDSTGEDEEPVILDDICDIFDSENDEEKAGSPIDEAACSLDGLKQITDPYMSNGRIEMAANEGQGGGLGNHQGPPGWTVEARPRTNEKYLWKTDWFYYEPGTQRQYRSLKKAWARYEETNRRNPEKPNMKKLARMKMRTASFDSAKPPESVTWVFADPDNDQWDPYVGGEKIHGPEKMLWAESFELSMLWKDWPGNSGVKPQIFSAHSHKHRVCPNARDRK</sequence>
<evidence type="ECO:0008006" key="9">
    <source>
        <dbReference type="Google" id="ProtNLM"/>
    </source>
</evidence>
<keyword evidence="2" id="KW-0805">Transcription regulation</keyword>
<dbReference type="PANTHER" id="PTHR12396">
    <property type="entry name" value="METHYL-CPG BINDING PROTEIN, MBD"/>
    <property type="match status" value="1"/>
</dbReference>
<keyword evidence="5" id="KW-0539">Nucleus</keyword>
<dbReference type="EMBL" id="JACTNZ010000005">
    <property type="protein sequence ID" value="KAG5550233.1"/>
    <property type="molecule type" value="Genomic_DNA"/>
</dbReference>
<comment type="caution">
    <text evidence="7">The sequence shown here is derived from an EMBL/GenBank/DDBJ whole genome shotgun (WGS) entry which is preliminary data.</text>
</comment>
<protein>
    <recommendedName>
        <fullName evidence="9">MBD domain-containing protein</fullName>
    </recommendedName>
</protein>
<dbReference type="SUPFAM" id="SSF54171">
    <property type="entry name" value="DNA-binding domain"/>
    <property type="match status" value="2"/>
</dbReference>
<keyword evidence="3" id="KW-0238">DNA-binding</keyword>
<evidence type="ECO:0000256" key="6">
    <source>
        <dbReference type="SAM" id="MobiDB-lite"/>
    </source>
</evidence>
<evidence type="ECO:0000313" key="8">
    <source>
        <dbReference type="Proteomes" id="UP000823749"/>
    </source>
</evidence>
<dbReference type="PANTHER" id="PTHR12396:SF46">
    <property type="entry name" value="METHYL-CPG-BINDING DOMAIN-CONTAINING PROTEIN 6"/>
    <property type="match status" value="1"/>
</dbReference>
<gene>
    <name evidence="7" type="ORF">RHGRI_015257</name>
</gene>
<dbReference type="AlphaFoldDB" id="A0AAV6KD69"/>
<proteinExistence type="predicted"/>
<evidence type="ECO:0000256" key="4">
    <source>
        <dbReference type="ARBA" id="ARBA00023163"/>
    </source>
</evidence>
<evidence type="ECO:0000256" key="5">
    <source>
        <dbReference type="ARBA" id="ARBA00023242"/>
    </source>
</evidence>
<dbReference type="GO" id="GO:0003677">
    <property type="term" value="F:DNA binding"/>
    <property type="evidence" value="ECO:0007669"/>
    <property type="project" value="UniProtKB-KW"/>
</dbReference>
<organism evidence="7 8">
    <name type="scientific">Rhododendron griersonianum</name>
    <dbReference type="NCBI Taxonomy" id="479676"/>
    <lineage>
        <taxon>Eukaryota</taxon>
        <taxon>Viridiplantae</taxon>
        <taxon>Streptophyta</taxon>
        <taxon>Embryophyta</taxon>
        <taxon>Tracheophyta</taxon>
        <taxon>Spermatophyta</taxon>
        <taxon>Magnoliopsida</taxon>
        <taxon>eudicotyledons</taxon>
        <taxon>Gunneridae</taxon>
        <taxon>Pentapetalae</taxon>
        <taxon>asterids</taxon>
        <taxon>Ericales</taxon>
        <taxon>Ericaceae</taxon>
        <taxon>Ericoideae</taxon>
        <taxon>Rhodoreae</taxon>
        <taxon>Rhododendron</taxon>
    </lineage>
</organism>
<dbReference type="InterPro" id="IPR016177">
    <property type="entry name" value="DNA-bd_dom_sf"/>
</dbReference>
<accession>A0AAV6KD69</accession>
<keyword evidence="8" id="KW-1185">Reference proteome</keyword>
<keyword evidence="4" id="KW-0804">Transcription</keyword>
<reference evidence="7" key="1">
    <citation type="submission" date="2020-08" db="EMBL/GenBank/DDBJ databases">
        <title>Plant Genome Project.</title>
        <authorList>
            <person name="Zhang R.-G."/>
        </authorList>
    </citation>
    <scope>NUCLEOTIDE SEQUENCE</scope>
    <source>
        <strain evidence="7">WSP0</strain>
        <tissue evidence="7">Leaf</tissue>
    </source>
</reference>
<dbReference type="GO" id="GO:0005634">
    <property type="term" value="C:nucleus"/>
    <property type="evidence" value="ECO:0007669"/>
    <property type="project" value="UniProtKB-SubCell"/>
</dbReference>
<dbReference type="Proteomes" id="UP000823749">
    <property type="component" value="Chromosome 5"/>
</dbReference>
<feature type="region of interest" description="Disordered" evidence="6">
    <location>
        <begin position="202"/>
        <end position="229"/>
    </location>
</feature>
<comment type="subcellular location">
    <subcellularLocation>
        <location evidence="1">Nucleus</location>
    </subcellularLocation>
</comment>
<dbReference type="Gene3D" id="3.30.890.10">
    <property type="entry name" value="Methyl-cpg-binding Protein 2, Chain A"/>
    <property type="match status" value="2"/>
</dbReference>
<evidence type="ECO:0000256" key="2">
    <source>
        <dbReference type="ARBA" id="ARBA00023015"/>
    </source>
</evidence>
<evidence type="ECO:0000256" key="3">
    <source>
        <dbReference type="ARBA" id="ARBA00023125"/>
    </source>
</evidence>
<evidence type="ECO:0000313" key="7">
    <source>
        <dbReference type="EMBL" id="KAG5550233.1"/>
    </source>
</evidence>
<name>A0AAV6KD69_9ERIC</name>